<evidence type="ECO:0000256" key="3">
    <source>
        <dbReference type="ARBA" id="ARBA00022490"/>
    </source>
</evidence>
<sequence>MKKLGHLNRDIARVLAGMGHTDSLVIADCGLPIPPGVECIDLALALGEPGFARVLDTVLADFQCERAVFADECRSHNPAVLDIAAGLMQHGVAVDFVSHAQFKQRCQEAKVIIRTGECTPYANVILHSGVIF</sequence>
<dbReference type="EMBL" id="AP018823">
    <property type="protein sequence ID" value="BBF87990.1"/>
    <property type="molecule type" value="Genomic_DNA"/>
</dbReference>
<comment type="pathway">
    <text evidence="6">Carbohydrate metabolism; D-ribose degradation; D-ribose 5-phosphate from beta-D-ribopyranose: step 1/2.</text>
</comment>
<dbReference type="GO" id="GO:0005829">
    <property type="term" value="C:cytosol"/>
    <property type="evidence" value="ECO:0007669"/>
    <property type="project" value="TreeGrafter"/>
</dbReference>
<reference evidence="8" key="1">
    <citation type="journal article" date="2017" name="Biotechnol. Biofuels">
        <title>Evaluation of environmental bacterial communities as a factor affecting the growth of duckweed Lemna minor.</title>
        <authorList>
            <person name="Ishizawa H."/>
            <person name="Kuroda M."/>
            <person name="Morikawa M."/>
            <person name="Ike M."/>
        </authorList>
    </citation>
    <scope>NUCLEOTIDE SEQUENCE [LARGE SCALE GENOMIC DNA]</scope>
    <source>
        <strain evidence="8">H3</strain>
    </source>
</reference>
<dbReference type="HAMAP" id="MF_01661">
    <property type="entry name" value="D_rib_pyranase"/>
    <property type="match status" value="1"/>
</dbReference>
<dbReference type="Gene3D" id="3.40.1650.10">
    <property type="entry name" value="RbsD-like domain"/>
    <property type="match status" value="1"/>
</dbReference>
<feature type="binding site" evidence="6">
    <location>
        <begin position="121"/>
        <end position="123"/>
    </location>
    <ligand>
        <name>substrate</name>
    </ligand>
</feature>
<comment type="catalytic activity">
    <reaction evidence="1 6">
        <text>beta-D-ribopyranose = beta-D-ribofuranose</text>
        <dbReference type="Rhea" id="RHEA:25432"/>
        <dbReference type="ChEBI" id="CHEBI:27476"/>
        <dbReference type="ChEBI" id="CHEBI:47002"/>
        <dbReference type="EC" id="5.4.99.62"/>
    </reaction>
</comment>
<dbReference type="EC" id="5.4.99.62" evidence="2 6"/>
<dbReference type="PANTHER" id="PTHR37831:SF1">
    <property type="entry name" value="D-RIBOSE PYRANASE"/>
    <property type="match status" value="1"/>
</dbReference>
<dbReference type="UniPathway" id="UPA00916">
    <property type="reaction ID" value="UER00888"/>
</dbReference>
<comment type="similarity">
    <text evidence="6">Belongs to the RbsD / FucU family. RbsD subfamily.</text>
</comment>
<dbReference type="RefSeq" id="WP_089083701.1">
    <property type="nucleotide sequence ID" value="NZ_AP018823.1"/>
</dbReference>
<keyword evidence="8" id="KW-1185">Reference proteome</keyword>
<dbReference type="Pfam" id="PF05025">
    <property type="entry name" value="RbsD_FucU"/>
    <property type="match status" value="1"/>
</dbReference>
<comment type="function">
    <text evidence="6">Catalyzes the interconversion of beta-pyran and beta-furan forms of D-ribose.</text>
</comment>
<keyword evidence="5 6" id="KW-0119">Carbohydrate metabolism</keyword>
<evidence type="ECO:0000256" key="6">
    <source>
        <dbReference type="HAMAP-Rule" id="MF_01661"/>
    </source>
</evidence>
<dbReference type="GO" id="GO:0019303">
    <property type="term" value="P:D-ribose catabolic process"/>
    <property type="evidence" value="ECO:0007669"/>
    <property type="project" value="UniProtKB-UniRule"/>
</dbReference>
<feature type="binding site" evidence="6">
    <location>
        <position position="99"/>
    </location>
    <ligand>
        <name>substrate</name>
    </ligand>
</feature>
<accession>A0A3G9GJC8</accession>
<dbReference type="STRING" id="332411.VI06_11280"/>
<evidence type="ECO:0000313" key="8">
    <source>
        <dbReference type="Proteomes" id="UP000198290"/>
    </source>
</evidence>
<protein>
    <recommendedName>
        <fullName evidence="2 6">D-ribose pyranase</fullName>
        <ecNumber evidence="2 6">5.4.99.62</ecNumber>
    </recommendedName>
</protein>
<evidence type="ECO:0000256" key="1">
    <source>
        <dbReference type="ARBA" id="ARBA00000223"/>
    </source>
</evidence>
<evidence type="ECO:0000256" key="2">
    <source>
        <dbReference type="ARBA" id="ARBA00012862"/>
    </source>
</evidence>
<organism evidence="7 8">
    <name type="scientific">Aquitalea magnusonii</name>
    <dbReference type="NCBI Taxonomy" id="332411"/>
    <lineage>
        <taxon>Bacteria</taxon>
        <taxon>Pseudomonadati</taxon>
        <taxon>Pseudomonadota</taxon>
        <taxon>Betaproteobacteria</taxon>
        <taxon>Neisseriales</taxon>
        <taxon>Chromobacteriaceae</taxon>
        <taxon>Aquitalea</taxon>
    </lineage>
</organism>
<dbReference type="InterPro" id="IPR007721">
    <property type="entry name" value="RbsD_FucU"/>
</dbReference>
<evidence type="ECO:0000256" key="4">
    <source>
        <dbReference type="ARBA" id="ARBA00023235"/>
    </source>
</evidence>
<reference evidence="8" key="3">
    <citation type="journal article" date="2017" name="Plant Physiol. Biochem.">
        <title>Differential oxidative and antioxidative response of duckweed Lemna minor toward plant growth promoting/inhibiting bacteria.</title>
        <authorList>
            <person name="Ishizawa H."/>
            <person name="Kuroda M."/>
            <person name="Morikawa M."/>
            <person name="Ike M."/>
        </authorList>
    </citation>
    <scope>NUCLEOTIDE SEQUENCE [LARGE SCALE GENOMIC DNA]</scope>
    <source>
        <strain evidence="8">H3</strain>
    </source>
</reference>
<evidence type="ECO:0000256" key="5">
    <source>
        <dbReference type="ARBA" id="ARBA00023277"/>
    </source>
</evidence>
<dbReference type="InterPro" id="IPR023064">
    <property type="entry name" value="D-ribose_pyranase"/>
</dbReference>
<gene>
    <name evidence="6" type="primary">rbsD</name>
    <name evidence="7" type="ORF">DLM_4430</name>
</gene>
<dbReference type="SUPFAM" id="SSF102546">
    <property type="entry name" value="RbsD-like"/>
    <property type="match status" value="1"/>
</dbReference>
<keyword evidence="3 6" id="KW-0963">Cytoplasm</keyword>
<keyword evidence="4 6" id="KW-0413">Isomerase</keyword>
<dbReference type="InterPro" id="IPR023750">
    <property type="entry name" value="RbsD-like_sf"/>
</dbReference>
<proteinExistence type="inferred from homology"/>
<dbReference type="OrthoDB" id="9805009at2"/>
<comment type="subunit">
    <text evidence="6">Homodecamer.</text>
</comment>
<reference evidence="7 8" key="2">
    <citation type="journal article" date="2017" name="Genome Announc.">
        <title>Draft genome sequence of Aquitalea magnusonii strain H3, a plant growth-promoting bacterium of duckweed Lemna minor.</title>
        <authorList>
            <person name="Ishizawa H."/>
            <person name="Kuroda M."/>
            <person name="Ike M."/>
        </authorList>
    </citation>
    <scope>NUCLEOTIDE SEQUENCE [LARGE SCALE GENOMIC DNA]</scope>
    <source>
        <strain evidence="7 8">H3</strain>
    </source>
</reference>
<dbReference type="PANTHER" id="PTHR37831">
    <property type="entry name" value="D-RIBOSE PYRANASE"/>
    <property type="match status" value="1"/>
</dbReference>
<name>A0A3G9GJC8_9NEIS</name>
<evidence type="ECO:0000313" key="7">
    <source>
        <dbReference type="EMBL" id="BBF87990.1"/>
    </source>
</evidence>
<feature type="binding site" evidence="6">
    <location>
        <position position="28"/>
    </location>
    <ligand>
        <name>substrate</name>
    </ligand>
</feature>
<dbReference type="AlphaFoldDB" id="A0A3G9GJC8"/>
<dbReference type="GO" id="GO:0048029">
    <property type="term" value="F:monosaccharide binding"/>
    <property type="evidence" value="ECO:0007669"/>
    <property type="project" value="InterPro"/>
</dbReference>
<dbReference type="NCBIfam" id="NF008761">
    <property type="entry name" value="PRK11797.1"/>
    <property type="match status" value="1"/>
</dbReference>
<comment type="subcellular location">
    <subcellularLocation>
        <location evidence="6">Cytoplasm</location>
    </subcellularLocation>
</comment>
<dbReference type="Proteomes" id="UP000198290">
    <property type="component" value="Chromosome"/>
</dbReference>
<dbReference type="KEGG" id="amah:DLM_4430"/>
<dbReference type="GO" id="GO:0016872">
    <property type="term" value="F:intramolecular lyase activity"/>
    <property type="evidence" value="ECO:0007669"/>
    <property type="project" value="UniProtKB-UniRule"/>
</dbReference>
<feature type="active site" description="Proton donor" evidence="6">
    <location>
        <position position="20"/>
    </location>
</feature>
<dbReference type="GO" id="GO:0062193">
    <property type="term" value="F:D-ribose pyranase activity"/>
    <property type="evidence" value="ECO:0007669"/>
    <property type="project" value="UniProtKB-EC"/>
</dbReference>